<dbReference type="VEuPathDB" id="VectorBase:PPAI009023"/>
<dbReference type="InterPro" id="IPR026055">
    <property type="entry name" value="FAR"/>
</dbReference>
<protein>
    <recommendedName>
        <fullName evidence="1">Fatty acyl-CoA reductase</fullName>
        <ecNumber evidence="1">1.2.1.84</ecNumber>
    </recommendedName>
</protein>
<dbReference type="GO" id="GO:0080019">
    <property type="term" value="F:alcohol-forming very long-chain fatty acyl-CoA reductase activity"/>
    <property type="evidence" value="ECO:0007669"/>
    <property type="project" value="InterPro"/>
</dbReference>
<reference evidence="3" key="1">
    <citation type="submission" date="2022-08" db="UniProtKB">
        <authorList>
            <consortium name="EnsemblMetazoa"/>
        </authorList>
    </citation>
    <scope>IDENTIFICATION</scope>
    <source>
        <strain evidence="3">Israel</strain>
    </source>
</reference>
<evidence type="ECO:0000259" key="2">
    <source>
        <dbReference type="Pfam" id="PF07993"/>
    </source>
</evidence>
<dbReference type="InterPro" id="IPR036291">
    <property type="entry name" value="NAD(P)-bd_dom_sf"/>
</dbReference>
<accession>A0A1B0GQ81</accession>
<evidence type="ECO:0000313" key="3">
    <source>
        <dbReference type="EnsemblMetazoa" id="PPAI009023-PA"/>
    </source>
</evidence>
<dbReference type="GO" id="GO:0035336">
    <property type="term" value="P:long-chain fatty-acyl-CoA metabolic process"/>
    <property type="evidence" value="ECO:0007669"/>
    <property type="project" value="TreeGrafter"/>
</dbReference>
<dbReference type="EnsemblMetazoa" id="PPAI009023-RA">
    <property type="protein sequence ID" value="PPAI009023-PA"/>
    <property type="gene ID" value="PPAI009023"/>
</dbReference>
<feature type="domain" description="Thioester reductase (TE)" evidence="2">
    <location>
        <begin position="21"/>
        <end position="109"/>
    </location>
</feature>
<dbReference type="Pfam" id="PF07993">
    <property type="entry name" value="NAD_binding_4"/>
    <property type="match status" value="1"/>
</dbReference>
<name>A0A1B0GQ81_PHLPP</name>
<evidence type="ECO:0000313" key="4">
    <source>
        <dbReference type="Proteomes" id="UP000092462"/>
    </source>
</evidence>
<keyword evidence="1" id="KW-0443">Lipid metabolism</keyword>
<comment type="function">
    <text evidence="1">Catalyzes the reduction of fatty acyl-CoA to fatty alcohols.</text>
</comment>
<keyword evidence="4" id="KW-1185">Reference proteome</keyword>
<dbReference type="PANTHER" id="PTHR11011:SF116">
    <property type="entry name" value="FATTY ACYL-COA REDUCTASE CG5065-RELATED"/>
    <property type="match status" value="1"/>
</dbReference>
<dbReference type="VEuPathDB" id="VectorBase:PPAPM1_000299"/>
<dbReference type="EC" id="1.2.1.84" evidence="1"/>
<dbReference type="AlphaFoldDB" id="A0A1B0GQ81"/>
<organism evidence="3 4">
    <name type="scientific">Phlebotomus papatasi</name>
    <name type="common">Sandfly</name>
    <dbReference type="NCBI Taxonomy" id="29031"/>
    <lineage>
        <taxon>Eukaryota</taxon>
        <taxon>Metazoa</taxon>
        <taxon>Ecdysozoa</taxon>
        <taxon>Arthropoda</taxon>
        <taxon>Hexapoda</taxon>
        <taxon>Insecta</taxon>
        <taxon>Pterygota</taxon>
        <taxon>Neoptera</taxon>
        <taxon>Endopterygota</taxon>
        <taxon>Diptera</taxon>
        <taxon>Nematocera</taxon>
        <taxon>Psychodoidea</taxon>
        <taxon>Psychodidae</taxon>
        <taxon>Phlebotomus</taxon>
        <taxon>Phlebotomus</taxon>
    </lineage>
</organism>
<dbReference type="GO" id="GO:0102965">
    <property type="term" value="F:alcohol-forming long-chain fatty acyl-CoA reductase activity"/>
    <property type="evidence" value="ECO:0007669"/>
    <property type="project" value="UniProtKB-EC"/>
</dbReference>
<comment type="catalytic activity">
    <reaction evidence="1">
        <text>a long-chain fatty acyl-CoA + 2 NADPH + 2 H(+) = a long-chain primary fatty alcohol + 2 NADP(+) + CoA</text>
        <dbReference type="Rhea" id="RHEA:52716"/>
        <dbReference type="ChEBI" id="CHEBI:15378"/>
        <dbReference type="ChEBI" id="CHEBI:57287"/>
        <dbReference type="ChEBI" id="CHEBI:57783"/>
        <dbReference type="ChEBI" id="CHEBI:58349"/>
        <dbReference type="ChEBI" id="CHEBI:77396"/>
        <dbReference type="ChEBI" id="CHEBI:83139"/>
        <dbReference type="EC" id="1.2.1.84"/>
    </reaction>
</comment>
<dbReference type="EMBL" id="AJVK01069583">
    <property type="status" value="NOT_ANNOTATED_CDS"/>
    <property type="molecule type" value="Genomic_DNA"/>
</dbReference>
<keyword evidence="1" id="KW-0444">Lipid biosynthesis</keyword>
<sequence length="111" mass="12641">MDCDRDVPRISEFFRDREVFITGGTGSVGKALIEKILFSCPDVKKIYLLMRPKKKLDIHERLAKFSSGIIFNRVRAKDCSLLKKLVPINGDSKEIGLGLRNEDKKLMENVS</sequence>
<proteinExistence type="inferred from homology"/>
<evidence type="ECO:0000256" key="1">
    <source>
        <dbReference type="RuleBase" id="RU363097"/>
    </source>
</evidence>
<dbReference type="PANTHER" id="PTHR11011">
    <property type="entry name" value="MALE STERILITY PROTEIN 2-RELATED"/>
    <property type="match status" value="1"/>
</dbReference>
<dbReference type="GO" id="GO:0005777">
    <property type="term" value="C:peroxisome"/>
    <property type="evidence" value="ECO:0007669"/>
    <property type="project" value="TreeGrafter"/>
</dbReference>
<keyword evidence="1" id="KW-0560">Oxidoreductase</keyword>
<comment type="similarity">
    <text evidence="1">Belongs to the fatty acyl-CoA reductase family.</text>
</comment>
<dbReference type="SUPFAM" id="SSF51735">
    <property type="entry name" value="NAD(P)-binding Rossmann-fold domains"/>
    <property type="match status" value="1"/>
</dbReference>
<dbReference type="Gene3D" id="3.40.50.720">
    <property type="entry name" value="NAD(P)-binding Rossmann-like Domain"/>
    <property type="match status" value="1"/>
</dbReference>
<dbReference type="InterPro" id="IPR013120">
    <property type="entry name" value="FAR_NAD-bd"/>
</dbReference>
<keyword evidence="1" id="KW-0521">NADP</keyword>
<dbReference type="Proteomes" id="UP000092462">
    <property type="component" value="Unassembled WGS sequence"/>
</dbReference>